<keyword evidence="6" id="KW-0050">Antiport</keyword>
<feature type="transmembrane region" description="Helical" evidence="6">
    <location>
        <begin position="149"/>
        <end position="170"/>
    </location>
</feature>
<dbReference type="PANTHER" id="PTHR30341:SF0">
    <property type="entry name" value="NA(+)_H(+) ANTIPORTER NHAA"/>
    <property type="match status" value="1"/>
</dbReference>
<dbReference type="HAMAP" id="MF_01844">
    <property type="entry name" value="NhaA"/>
    <property type="match status" value="1"/>
</dbReference>
<evidence type="ECO:0000256" key="1">
    <source>
        <dbReference type="ARBA" id="ARBA00004429"/>
    </source>
</evidence>
<reference evidence="7 8" key="1">
    <citation type="submission" date="2020-08" db="EMBL/GenBank/DDBJ databases">
        <title>Genomic Encyclopedia of Type Strains, Phase IV (KMG-IV): sequencing the most valuable type-strain genomes for metagenomic binning, comparative biology and taxonomic classification.</title>
        <authorList>
            <person name="Goeker M."/>
        </authorList>
    </citation>
    <scope>NUCLEOTIDE SEQUENCE [LARGE SCALE GENOMIC DNA]</scope>
    <source>
        <strain evidence="7 8">DSM 28760</strain>
    </source>
</reference>
<keyword evidence="6" id="KW-0915">Sodium</keyword>
<feature type="transmembrane region" description="Helical" evidence="6">
    <location>
        <begin position="21"/>
        <end position="43"/>
    </location>
</feature>
<feature type="transmembrane region" description="Helical" evidence="6">
    <location>
        <begin position="363"/>
        <end position="380"/>
    </location>
</feature>
<gene>
    <name evidence="6" type="primary">nhaA</name>
    <name evidence="7" type="ORF">FHS81_001610</name>
</gene>
<protein>
    <recommendedName>
        <fullName evidence="6">Na(+)/H(+) antiporter NhaA</fullName>
    </recommendedName>
    <alternativeName>
        <fullName evidence="6">Sodium/proton antiporter NhaA</fullName>
    </alternativeName>
</protein>
<dbReference type="GO" id="GO:0005886">
    <property type="term" value="C:plasma membrane"/>
    <property type="evidence" value="ECO:0007669"/>
    <property type="project" value="UniProtKB-SubCell"/>
</dbReference>
<comment type="function">
    <text evidence="6">Na(+)/H(+) antiporter that extrudes sodium in exchange for external protons.</text>
</comment>
<feature type="transmembrane region" description="Helical" evidence="6">
    <location>
        <begin position="176"/>
        <end position="192"/>
    </location>
</feature>
<dbReference type="Pfam" id="PF06965">
    <property type="entry name" value="Na_H_antiport_1"/>
    <property type="match status" value="1"/>
</dbReference>
<keyword evidence="6" id="KW-0739">Sodium transport</keyword>
<evidence type="ECO:0000313" key="8">
    <source>
        <dbReference type="Proteomes" id="UP000537592"/>
    </source>
</evidence>
<dbReference type="RefSeq" id="WP_343052452.1">
    <property type="nucleotide sequence ID" value="NZ_JACICC010000003.1"/>
</dbReference>
<comment type="subcellular location">
    <subcellularLocation>
        <location evidence="1">Cell inner membrane</location>
        <topology evidence="1">Multi-pass membrane protein</topology>
    </subcellularLocation>
    <subcellularLocation>
        <location evidence="6">Cell membrane</location>
        <topology evidence="6">Multi-pass membrane protein</topology>
    </subcellularLocation>
</comment>
<feature type="transmembrane region" description="Helical" evidence="6">
    <location>
        <begin position="197"/>
        <end position="213"/>
    </location>
</feature>
<evidence type="ECO:0000313" key="7">
    <source>
        <dbReference type="EMBL" id="MBB3809528.1"/>
    </source>
</evidence>
<feature type="transmembrane region" description="Helical" evidence="6">
    <location>
        <begin position="121"/>
        <end position="140"/>
    </location>
</feature>
<keyword evidence="4 6" id="KW-1133">Transmembrane helix</keyword>
<dbReference type="Gene3D" id="1.20.1530.10">
    <property type="entry name" value="Na+/H+ antiporter like domain"/>
    <property type="match status" value="1"/>
</dbReference>
<dbReference type="Proteomes" id="UP000537592">
    <property type="component" value="Unassembled WGS sequence"/>
</dbReference>
<accession>A0A7W5Z3M7</accession>
<evidence type="ECO:0000256" key="3">
    <source>
        <dbReference type="ARBA" id="ARBA00022692"/>
    </source>
</evidence>
<dbReference type="InterPro" id="IPR023171">
    <property type="entry name" value="Na/H_antiporter_dom_sf"/>
</dbReference>
<feature type="transmembrane region" description="Helical" evidence="6">
    <location>
        <begin position="87"/>
        <end position="109"/>
    </location>
</feature>
<sequence>MAGRIHNIIRAFLDNSSTGGLLLIAAAALALVVANSPFSAAYFDALHLYLGPLSLQHWVNDALMTVFFLMVGLEIKREMVDGHLASWSRRVLPGAAAVAGMVVPAAIYLLFTRGSGATHGWAIPSATDIAFALAVISLLGQRVPTSLKVFLAALAIIDDLGAVIVIAIFYTAGVSVTDLALAGLIFAVLLVVNRAGVQHLLVYLLLGVALWIFTYRSGVHATIAGVLLALSIPIKRTPATPEAHPDESPLHRLEGALIKPVAFIIIPIFGFANAGVNFSQLGVDALTGPVTLGVASGLAIGKVLGIFGIVAILVRCGYTSLPAGAGWMQVLGVAFLCGIGFTMSLFISLLAFDDAALQNQAKMGILFGSLVAGCLGYVILRTAKRGDGRDPV</sequence>
<dbReference type="NCBIfam" id="TIGR00773">
    <property type="entry name" value="NhaA"/>
    <property type="match status" value="1"/>
</dbReference>
<comment type="catalytic activity">
    <reaction evidence="6">
        <text>Na(+)(in) + 2 H(+)(out) = Na(+)(out) + 2 H(+)(in)</text>
        <dbReference type="Rhea" id="RHEA:29251"/>
        <dbReference type="ChEBI" id="CHEBI:15378"/>
        <dbReference type="ChEBI" id="CHEBI:29101"/>
    </reaction>
</comment>
<feature type="transmembrane region" description="Helical" evidence="6">
    <location>
        <begin position="330"/>
        <end position="351"/>
    </location>
</feature>
<dbReference type="GO" id="GO:0015385">
    <property type="term" value="F:sodium:proton antiporter activity"/>
    <property type="evidence" value="ECO:0007669"/>
    <property type="project" value="UniProtKB-UniRule"/>
</dbReference>
<name>A0A7W5Z3M7_9HYPH</name>
<dbReference type="PANTHER" id="PTHR30341">
    <property type="entry name" value="SODIUM ION/PROTON ANTIPORTER NHAA-RELATED"/>
    <property type="match status" value="1"/>
</dbReference>
<dbReference type="GO" id="GO:0006885">
    <property type="term" value="P:regulation of pH"/>
    <property type="evidence" value="ECO:0007669"/>
    <property type="project" value="UniProtKB-UniRule"/>
</dbReference>
<comment type="similarity">
    <text evidence="6">Belongs to the NhaA Na(+)/H(+) (TC 2.A.33) antiporter family.</text>
</comment>
<keyword evidence="8" id="KW-1185">Reference proteome</keyword>
<evidence type="ECO:0000256" key="6">
    <source>
        <dbReference type="HAMAP-Rule" id="MF_01844"/>
    </source>
</evidence>
<dbReference type="EMBL" id="JACICC010000003">
    <property type="protein sequence ID" value="MBB3809528.1"/>
    <property type="molecule type" value="Genomic_DNA"/>
</dbReference>
<keyword evidence="6" id="KW-0813">Transport</keyword>
<feature type="transmembrane region" description="Helical" evidence="6">
    <location>
        <begin position="55"/>
        <end position="75"/>
    </location>
</feature>
<keyword evidence="2 6" id="KW-1003">Cell membrane</keyword>
<dbReference type="AlphaFoldDB" id="A0A7W5Z3M7"/>
<dbReference type="NCBIfam" id="NF007112">
    <property type="entry name" value="PRK09561.1"/>
    <property type="match status" value="1"/>
</dbReference>
<organism evidence="7 8">
    <name type="scientific">Pseudochelatococcus contaminans</name>
    <dbReference type="NCBI Taxonomy" id="1538103"/>
    <lineage>
        <taxon>Bacteria</taxon>
        <taxon>Pseudomonadati</taxon>
        <taxon>Pseudomonadota</taxon>
        <taxon>Alphaproteobacteria</taxon>
        <taxon>Hyphomicrobiales</taxon>
        <taxon>Chelatococcaceae</taxon>
        <taxon>Pseudochelatococcus</taxon>
    </lineage>
</organism>
<evidence type="ECO:0000256" key="4">
    <source>
        <dbReference type="ARBA" id="ARBA00022989"/>
    </source>
</evidence>
<keyword evidence="6" id="KW-0406">Ion transport</keyword>
<evidence type="ECO:0000256" key="5">
    <source>
        <dbReference type="ARBA" id="ARBA00023136"/>
    </source>
</evidence>
<comment type="caution">
    <text evidence="7">The sequence shown here is derived from an EMBL/GenBank/DDBJ whole genome shotgun (WGS) entry which is preliminary data.</text>
</comment>
<feature type="transmembrane region" description="Helical" evidence="6">
    <location>
        <begin position="294"/>
        <end position="318"/>
    </location>
</feature>
<proteinExistence type="inferred from homology"/>
<evidence type="ECO:0000256" key="2">
    <source>
        <dbReference type="ARBA" id="ARBA00022475"/>
    </source>
</evidence>
<dbReference type="NCBIfam" id="NF007111">
    <property type="entry name" value="PRK09560.1"/>
    <property type="match status" value="1"/>
</dbReference>
<feature type="transmembrane region" description="Helical" evidence="6">
    <location>
        <begin position="256"/>
        <end position="274"/>
    </location>
</feature>
<dbReference type="InterPro" id="IPR004670">
    <property type="entry name" value="NhaA"/>
</dbReference>
<keyword evidence="5 6" id="KW-0472">Membrane</keyword>
<keyword evidence="3 6" id="KW-0812">Transmembrane</keyword>